<dbReference type="KEGG" id="ttr:Tter_2336"/>
<feature type="domain" description="Alpha-L-rhamnosidase six-hairpin glycosidase" evidence="1">
    <location>
        <begin position="384"/>
        <end position="709"/>
    </location>
</feature>
<dbReference type="Gene3D" id="1.50.10.10">
    <property type="match status" value="1"/>
</dbReference>
<dbReference type="EMBL" id="CP001826">
    <property type="protein sequence ID" value="ACZ43235.1"/>
    <property type="molecule type" value="Genomic_DNA"/>
</dbReference>
<gene>
    <name evidence="2" type="ordered locus">Tter_2336</name>
</gene>
<proteinExistence type="predicted"/>
<evidence type="ECO:0000313" key="2">
    <source>
        <dbReference type="EMBL" id="ACZ43235.1"/>
    </source>
</evidence>
<organism evidence="2 3">
    <name type="scientific">Thermobaculum terrenum (strain ATCC BAA-798 / CCMEE 7001 / YNP1)</name>
    <dbReference type="NCBI Taxonomy" id="525904"/>
    <lineage>
        <taxon>Bacteria</taxon>
        <taxon>Bacillati</taxon>
        <taxon>Chloroflexota</taxon>
        <taxon>Chloroflexia</taxon>
        <taxon>Candidatus Thermobaculales</taxon>
        <taxon>Candidatus Thermobaculaceae</taxon>
        <taxon>Thermobaculum</taxon>
    </lineage>
</organism>
<sequence>MRKIIAQDPFTRNDPGIPWDQRGQWPASWVAARRLPSPPYVVAYRLAFVLPQAATATLHVTADERYELFLDSERVGRGSERGDADHWFYETYELELPAGPHTLVARVWSLGPLAPYAQLSVRHGFLLAAEPPLTEALSTGIAPWEAKRLEGYSWVNPSPAWGTGGNIALSAAQFPWGVERGEGDGWEPVEVVERAVGRLMALEAPPQHLLRPATLPAMLEVPIRVGRVRHVSAPSSEEVSSLPIRAEQALDEPEWQAMLEGRSSVTVPPHTTRRVIIDLEDYYCAYPELVTSGGEGGAVRLHWAESLYEDGRGRHKGDRDAIEGKYFRGVGDVFLPDGGDSRRFDTLWWQAGRYLELLVRTADSPLTVASLRLRETRYPLEMESAIATGDPDLDATIPLMVRAMQMCSHETYMDCPYYEQLMYAGDTRLEALVTYVMTRDDRLPRKALRMFDASRLASGLTQARYPSRVRQIIAPFALWWVAMVCDYAYWRPGTEYVRELMPGVRATMEAFERWRGSDGLLESPEGWNVTDWVPEWPAGIPPEGEWGRSGLLNWHLALVTRMVADLERALGNPQMAEHFGARAREIADAALRAFWVPSRGLMADDTACQRFSEHTQCLAILSGLLPPAIEEQVGRSLLEARDIARTTIYFSHYLFEACRKLGRVDVLLARLGLWRELVDKGLRTTIEAPEPTRSDCHAWGAHPLYHLFATFLGIRPAGLGFSAVEIAPQPAALRRLEGRLVHPRGDVWVAMEVDEEQIRARVRLPEAVPGVFCWGSRRVPLRPGEETDVVLPRAQG</sequence>
<dbReference type="RefSeq" id="WP_012876266.1">
    <property type="nucleotide sequence ID" value="NC_013526.1"/>
</dbReference>
<dbReference type="InterPro" id="IPR012341">
    <property type="entry name" value="6hp_glycosidase-like_sf"/>
</dbReference>
<dbReference type="STRING" id="525904.Tter_2336"/>
<evidence type="ECO:0000259" key="1">
    <source>
        <dbReference type="Pfam" id="PF17389"/>
    </source>
</evidence>
<dbReference type="OrthoDB" id="9815108at2"/>
<accession>D1CHL4</accession>
<dbReference type="Gene3D" id="2.60.120.260">
    <property type="entry name" value="Galactose-binding domain-like"/>
    <property type="match status" value="2"/>
</dbReference>
<keyword evidence="3" id="KW-1185">Reference proteome</keyword>
<dbReference type="PANTHER" id="PTHR34987">
    <property type="entry name" value="C, PUTATIVE (AFU_ORTHOLOGUE AFUA_3G02880)-RELATED"/>
    <property type="match status" value="1"/>
</dbReference>
<dbReference type="PANTHER" id="PTHR34987:SF2">
    <property type="entry name" value="B, PUTATIVE (AFU_ORTHOLOGUE AFUA_7G05040)-RELATED"/>
    <property type="match status" value="1"/>
</dbReference>
<dbReference type="GO" id="GO:0005975">
    <property type="term" value="P:carbohydrate metabolic process"/>
    <property type="evidence" value="ECO:0007669"/>
    <property type="project" value="InterPro"/>
</dbReference>
<dbReference type="CAZy" id="GH78">
    <property type="family name" value="Glycoside Hydrolase Family 78"/>
</dbReference>
<dbReference type="InterPro" id="IPR035396">
    <property type="entry name" value="Bac_rhamnosid6H"/>
</dbReference>
<evidence type="ECO:0000313" key="3">
    <source>
        <dbReference type="Proteomes" id="UP000000323"/>
    </source>
</evidence>
<dbReference type="Gene3D" id="2.60.420.10">
    <property type="entry name" value="Maltose phosphorylase, domain 3"/>
    <property type="match status" value="1"/>
</dbReference>
<name>D1CHL4_THET1</name>
<dbReference type="Proteomes" id="UP000000323">
    <property type="component" value="Chromosome 2"/>
</dbReference>
<protein>
    <submittedName>
        <fullName evidence="2">Alpha-L-rhamnosidase</fullName>
    </submittedName>
</protein>
<dbReference type="Pfam" id="PF17389">
    <property type="entry name" value="Bac_rhamnosid6H"/>
    <property type="match status" value="1"/>
</dbReference>
<dbReference type="eggNOG" id="COG3408">
    <property type="taxonomic scope" value="Bacteria"/>
</dbReference>
<dbReference type="AlphaFoldDB" id="D1CHL4"/>
<dbReference type="InterPro" id="IPR008928">
    <property type="entry name" value="6-hairpin_glycosidase_sf"/>
</dbReference>
<dbReference type="SUPFAM" id="SSF48208">
    <property type="entry name" value="Six-hairpin glycosidases"/>
    <property type="match status" value="1"/>
</dbReference>
<dbReference type="HOGENOM" id="CLU_009782_0_0_0"/>
<reference evidence="3" key="1">
    <citation type="journal article" date="2010" name="Stand. Genomic Sci.">
        <title>Complete genome sequence of 'Thermobaculum terrenum' type strain (YNP1).</title>
        <authorList>
            <person name="Kiss H."/>
            <person name="Cleland D."/>
            <person name="Lapidus A."/>
            <person name="Lucas S."/>
            <person name="Glavina Del Rio T."/>
            <person name="Nolan M."/>
            <person name="Tice H."/>
            <person name="Han C."/>
            <person name="Goodwin L."/>
            <person name="Pitluck S."/>
            <person name="Liolios K."/>
            <person name="Ivanova N."/>
            <person name="Mavromatis K."/>
            <person name="Ovchinnikova G."/>
            <person name="Pati A."/>
            <person name="Chen A."/>
            <person name="Palaniappan K."/>
            <person name="Land M."/>
            <person name="Hauser L."/>
            <person name="Chang Y."/>
            <person name="Jeffries C."/>
            <person name="Lu M."/>
            <person name="Brettin T."/>
            <person name="Detter J."/>
            <person name="Goker M."/>
            <person name="Tindall B."/>
            <person name="Beck B."/>
            <person name="McDermott T."/>
            <person name="Woyke T."/>
            <person name="Bristow J."/>
            <person name="Eisen J."/>
            <person name="Markowitz V."/>
            <person name="Hugenholtz P."/>
            <person name="Kyrpides N."/>
            <person name="Klenk H."/>
            <person name="Cheng J."/>
        </authorList>
    </citation>
    <scope>NUCLEOTIDE SEQUENCE [LARGE SCALE GENOMIC DNA]</scope>
    <source>
        <strain evidence="3">ATCC BAA-798 / YNP1</strain>
    </source>
</reference>